<name>A0ABS3HN88_9ENTE</name>
<evidence type="ECO:0000313" key="2">
    <source>
        <dbReference type="EMBL" id="MBO0454929.1"/>
    </source>
</evidence>
<dbReference type="PANTHER" id="PTHR48094:SF5">
    <property type="entry name" value="PROTEIN DJ-1 HOMOLOG"/>
    <property type="match status" value="1"/>
</dbReference>
<dbReference type="Gene3D" id="3.40.50.880">
    <property type="match status" value="1"/>
</dbReference>
<keyword evidence="3" id="KW-1185">Reference proteome</keyword>
<dbReference type="CDD" id="cd03135">
    <property type="entry name" value="GATase1_DJ-1"/>
    <property type="match status" value="1"/>
</dbReference>
<dbReference type="PANTHER" id="PTHR48094">
    <property type="entry name" value="PROTEIN/NUCLEIC ACID DEGLYCASE DJ-1-RELATED"/>
    <property type="match status" value="1"/>
</dbReference>
<comment type="caution">
    <text evidence="2">The sequence shown here is derived from an EMBL/GenBank/DDBJ whole genome shotgun (WGS) entry which is preliminary data.</text>
</comment>
<dbReference type="InterPro" id="IPR050325">
    <property type="entry name" value="Prot/Nucl_acid_deglycase"/>
</dbReference>
<accession>A0ABS3HN88</accession>
<dbReference type="Pfam" id="PF01965">
    <property type="entry name" value="DJ-1_PfpI"/>
    <property type="match status" value="1"/>
</dbReference>
<dbReference type="SUPFAM" id="SSF52317">
    <property type="entry name" value="Class I glutamine amidotransferase-like"/>
    <property type="match status" value="1"/>
</dbReference>
<protein>
    <submittedName>
        <fullName evidence="2">DJ-1/PfpI family protein</fullName>
    </submittedName>
</protein>
<feature type="domain" description="DJ-1/PfpI" evidence="1">
    <location>
        <begin position="2"/>
        <end position="177"/>
    </location>
</feature>
<dbReference type="Proteomes" id="UP000664495">
    <property type="component" value="Unassembled WGS sequence"/>
</dbReference>
<evidence type="ECO:0000313" key="3">
    <source>
        <dbReference type="Proteomes" id="UP000664495"/>
    </source>
</evidence>
<evidence type="ECO:0000259" key="1">
    <source>
        <dbReference type="Pfam" id="PF01965"/>
    </source>
</evidence>
<dbReference type="RefSeq" id="WP_207110654.1">
    <property type="nucleotide sequence ID" value="NZ_JAFLVR010000079.1"/>
</dbReference>
<dbReference type="EMBL" id="JAFLVR010000079">
    <property type="protein sequence ID" value="MBO0454929.1"/>
    <property type="molecule type" value="Genomic_DNA"/>
</dbReference>
<sequence>MKRILLLLANGFESYEASVFTDVFGWNLYEGDRTTELVSVGLHSVLECTWGYSCIPMHQLQEIELGDFDALAIPGGFEEANFYEDAFSEEFLEVIREFDQQNKPIAAICVAGLAVAKSGVLSGRTGTTYRFKNNPRQMQMRQLGVQVLSTERIVEDQNIITSSSPETALDVAFRLLEKLTSKENTFEVKQRMGFTK</sequence>
<dbReference type="InterPro" id="IPR029062">
    <property type="entry name" value="Class_I_gatase-like"/>
</dbReference>
<reference evidence="2 3" key="1">
    <citation type="submission" date="2021-03" db="EMBL/GenBank/DDBJ databases">
        <title>Enterococcal diversity collection.</title>
        <authorList>
            <person name="Gilmore M.S."/>
            <person name="Schwartzman J."/>
            <person name="Van Tyne D."/>
            <person name="Martin M."/>
            <person name="Earl A.M."/>
            <person name="Manson A.L."/>
            <person name="Straub T."/>
            <person name="Salamzade R."/>
            <person name="Saavedra J."/>
            <person name="Lebreton F."/>
            <person name="Prichula J."/>
            <person name="Schaufler K."/>
            <person name="Gaca A."/>
            <person name="Sgardioli B."/>
            <person name="Wagenaar J."/>
            <person name="Strong T."/>
        </authorList>
    </citation>
    <scope>NUCLEOTIDE SEQUENCE [LARGE SCALE GENOMIC DNA]</scope>
    <source>
        <strain evidence="2 3">MJM16</strain>
    </source>
</reference>
<organism evidence="2 3">
    <name type="scientific">Candidatus Enterococcus murrayae</name>
    <dbReference type="NCBI Taxonomy" id="2815321"/>
    <lineage>
        <taxon>Bacteria</taxon>
        <taxon>Bacillati</taxon>
        <taxon>Bacillota</taxon>
        <taxon>Bacilli</taxon>
        <taxon>Lactobacillales</taxon>
        <taxon>Enterococcaceae</taxon>
        <taxon>Enterococcus</taxon>
    </lineage>
</organism>
<dbReference type="InterPro" id="IPR002818">
    <property type="entry name" value="DJ-1/PfpI"/>
</dbReference>
<gene>
    <name evidence="2" type="ORF">JZO85_21915</name>
</gene>
<proteinExistence type="predicted"/>